<dbReference type="PANTHER" id="PTHR43744">
    <property type="entry name" value="ABC TRANSPORTER PERMEASE PROTEIN MG189-RELATED-RELATED"/>
    <property type="match status" value="1"/>
</dbReference>
<dbReference type="CDD" id="cd06261">
    <property type="entry name" value="TM_PBP2"/>
    <property type="match status" value="1"/>
</dbReference>
<comment type="subcellular location">
    <subcellularLocation>
        <location evidence="1 7">Cell membrane</location>
        <topology evidence="1 7">Multi-pass membrane protein</topology>
    </subcellularLocation>
</comment>
<dbReference type="AlphaFoldDB" id="A0A7L6MZW9"/>
<reference evidence="9 10" key="1">
    <citation type="submission" date="2020-04" db="EMBL/GenBank/DDBJ databases">
        <authorList>
            <person name="Zheng R.K."/>
            <person name="Sun C.M."/>
        </authorList>
    </citation>
    <scope>NUCLEOTIDE SEQUENCE [LARGE SCALE GENOMIC DNA]</scope>
    <source>
        <strain evidence="10">zrk29</strain>
    </source>
</reference>
<dbReference type="InterPro" id="IPR000515">
    <property type="entry name" value="MetI-like"/>
</dbReference>
<comment type="similarity">
    <text evidence="7">Belongs to the binding-protein-dependent transport system permease family.</text>
</comment>
<feature type="transmembrane region" description="Helical" evidence="7">
    <location>
        <begin position="175"/>
        <end position="198"/>
    </location>
</feature>
<accession>A0A7L6MZW9</accession>
<feature type="transmembrane region" description="Helical" evidence="7">
    <location>
        <begin position="142"/>
        <end position="163"/>
    </location>
</feature>
<evidence type="ECO:0000313" key="10">
    <source>
        <dbReference type="Proteomes" id="UP000512167"/>
    </source>
</evidence>
<evidence type="ECO:0000256" key="5">
    <source>
        <dbReference type="ARBA" id="ARBA00022989"/>
    </source>
</evidence>
<keyword evidence="5 7" id="KW-1133">Transmembrane helix</keyword>
<protein>
    <submittedName>
        <fullName evidence="9">Carbohydrate ABC transporter permease</fullName>
    </submittedName>
</protein>
<evidence type="ECO:0000256" key="6">
    <source>
        <dbReference type="ARBA" id="ARBA00023136"/>
    </source>
</evidence>
<evidence type="ECO:0000256" key="2">
    <source>
        <dbReference type="ARBA" id="ARBA00022448"/>
    </source>
</evidence>
<dbReference type="EMBL" id="CP051151">
    <property type="protein sequence ID" value="QLY39540.1"/>
    <property type="molecule type" value="Genomic_DNA"/>
</dbReference>
<dbReference type="PROSITE" id="PS50928">
    <property type="entry name" value="ABC_TM1"/>
    <property type="match status" value="1"/>
</dbReference>
<proteinExistence type="inferred from homology"/>
<evidence type="ECO:0000256" key="3">
    <source>
        <dbReference type="ARBA" id="ARBA00022475"/>
    </source>
</evidence>
<dbReference type="RefSeq" id="WP_312032014.1">
    <property type="nucleotide sequence ID" value="NZ_CP051151.1"/>
</dbReference>
<dbReference type="Pfam" id="PF00528">
    <property type="entry name" value="BPD_transp_1"/>
    <property type="match status" value="1"/>
</dbReference>
<keyword evidence="3" id="KW-1003">Cell membrane</keyword>
<keyword evidence="2 7" id="KW-0813">Transport</keyword>
<dbReference type="Proteomes" id="UP000512167">
    <property type="component" value="Chromosome"/>
</dbReference>
<feature type="transmembrane region" description="Helical" evidence="7">
    <location>
        <begin position="292"/>
        <end position="309"/>
    </location>
</feature>
<evidence type="ECO:0000313" key="9">
    <source>
        <dbReference type="EMBL" id="QLY39540.1"/>
    </source>
</evidence>
<dbReference type="PANTHER" id="PTHR43744:SF8">
    <property type="entry name" value="SN-GLYCEROL-3-PHOSPHATE TRANSPORT SYSTEM PERMEASE PROTEIN UGPE"/>
    <property type="match status" value="1"/>
</dbReference>
<feature type="transmembrane region" description="Helical" evidence="7">
    <location>
        <begin position="107"/>
        <end position="130"/>
    </location>
</feature>
<feature type="domain" description="ABC transmembrane type-1" evidence="8">
    <location>
        <begin position="104"/>
        <end position="309"/>
    </location>
</feature>
<dbReference type="Gene3D" id="1.10.3720.10">
    <property type="entry name" value="MetI-like"/>
    <property type="match status" value="1"/>
</dbReference>
<dbReference type="GO" id="GO:0005886">
    <property type="term" value="C:plasma membrane"/>
    <property type="evidence" value="ECO:0007669"/>
    <property type="project" value="UniProtKB-SubCell"/>
</dbReference>
<keyword evidence="10" id="KW-1185">Reference proteome</keyword>
<gene>
    <name evidence="9" type="ORF">HF295_01155</name>
</gene>
<evidence type="ECO:0000256" key="4">
    <source>
        <dbReference type="ARBA" id="ARBA00022692"/>
    </source>
</evidence>
<dbReference type="SUPFAM" id="SSF161098">
    <property type="entry name" value="MetI-like"/>
    <property type="match status" value="1"/>
</dbReference>
<keyword evidence="6 7" id="KW-0472">Membrane</keyword>
<dbReference type="InterPro" id="IPR035906">
    <property type="entry name" value="MetI-like_sf"/>
</dbReference>
<dbReference type="GO" id="GO:0055085">
    <property type="term" value="P:transmembrane transport"/>
    <property type="evidence" value="ECO:0007669"/>
    <property type="project" value="InterPro"/>
</dbReference>
<feature type="transmembrane region" description="Helical" evidence="7">
    <location>
        <begin position="43"/>
        <end position="64"/>
    </location>
</feature>
<sequence>MSRYKELTKKISSYFTKDKDKTKSKFKRFIFGMRFTDGFAYKLIIYLMLFGLGYIYLYPLMYMISYSFMTMTDIIDVSVNWIPTKFTLENYRLVWEAINYPRAFLDAIILAGLPALSATISSALIGYGFAKYDFPFKKTLMVLMILTFIIPPQVTMMPTFRMYARYDLLGSIKTFIYPAILGQGFNGAIYILIFYSFFRMIPNSLMESAQLDGAGPVKIFMKIAIPLAVPAIIIVFLFSFVWYYNETYLSGLFLRDSNMLTLPLRVQQYIDSYASLYPEGSLASELMQSAKLAGNILTILPLLVLFFFTQKYFVEAIDKTGITGE</sequence>
<evidence type="ECO:0000256" key="7">
    <source>
        <dbReference type="RuleBase" id="RU363032"/>
    </source>
</evidence>
<name>A0A7L6MZW9_9MOLU</name>
<organism evidence="9 10">
    <name type="scientific">Hujiaoplasma nucleasis</name>
    <dbReference type="NCBI Taxonomy" id="2725268"/>
    <lineage>
        <taxon>Bacteria</taxon>
        <taxon>Bacillati</taxon>
        <taxon>Mycoplasmatota</taxon>
        <taxon>Mollicutes</taxon>
        <taxon>Candidatus Izemoplasmatales</taxon>
        <taxon>Hujiaoplasmataceae</taxon>
        <taxon>Hujiaoplasma</taxon>
    </lineage>
</organism>
<feature type="transmembrane region" description="Helical" evidence="7">
    <location>
        <begin position="219"/>
        <end position="244"/>
    </location>
</feature>
<evidence type="ECO:0000256" key="1">
    <source>
        <dbReference type="ARBA" id="ARBA00004651"/>
    </source>
</evidence>
<dbReference type="KEGG" id="tbk:HF295_01155"/>
<keyword evidence="4 7" id="KW-0812">Transmembrane</keyword>
<evidence type="ECO:0000259" key="8">
    <source>
        <dbReference type="PROSITE" id="PS50928"/>
    </source>
</evidence>